<evidence type="ECO:0000313" key="7">
    <source>
        <dbReference type="Proteomes" id="UP000198906"/>
    </source>
</evidence>
<dbReference type="STRING" id="47866.GA0074694_6035"/>
<keyword evidence="7" id="KW-1185">Reference proteome</keyword>
<feature type="domain" description="HipA-like C-terminal" evidence="4">
    <location>
        <begin position="124"/>
        <end position="307"/>
    </location>
</feature>
<dbReference type="Pfam" id="PF13657">
    <property type="entry name" value="Couple_hipA"/>
    <property type="match status" value="1"/>
</dbReference>
<dbReference type="AlphaFoldDB" id="A0A1C6SPW0"/>
<protein>
    <submittedName>
        <fullName evidence="6">Serine/threonine-protein kinase HipA</fullName>
    </submittedName>
</protein>
<organism evidence="6 7">
    <name type="scientific">Micromonospora inyonensis</name>
    <dbReference type="NCBI Taxonomy" id="47866"/>
    <lineage>
        <taxon>Bacteria</taxon>
        <taxon>Bacillati</taxon>
        <taxon>Actinomycetota</taxon>
        <taxon>Actinomycetes</taxon>
        <taxon>Micromonosporales</taxon>
        <taxon>Micromonosporaceae</taxon>
        <taxon>Micromonospora</taxon>
    </lineage>
</organism>
<dbReference type="NCBIfam" id="TIGR03071">
    <property type="entry name" value="couple_hipA"/>
    <property type="match status" value="1"/>
</dbReference>
<evidence type="ECO:0000256" key="2">
    <source>
        <dbReference type="ARBA" id="ARBA00022679"/>
    </source>
</evidence>
<dbReference type="GO" id="GO:0004674">
    <property type="term" value="F:protein serine/threonine kinase activity"/>
    <property type="evidence" value="ECO:0007669"/>
    <property type="project" value="TreeGrafter"/>
</dbReference>
<dbReference type="PANTHER" id="PTHR37419:SF1">
    <property type="entry name" value="SERINE_THREONINE-PROTEIN KINASE TOXIN HIPA"/>
    <property type="match status" value="1"/>
</dbReference>
<evidence type="ECO:0000256" key="1">
    <source>
        <dbReference type="ARBA" id="ARBA00010164"/>
    </source>
</evidence>
<feature type="domain" description="HipA N-terminal subdomain 1" evidence="5">
    <location>
        <begin position="2"/>
        <end position="97"/>
    </location>
</feature>
<evidence type="ECO:0000256" key="3">
    <source>
        <dbReference type="ARBA" id="ARBA00022777"/>
    </source>
</evidence>
<reference evidence="7" key="1">
    <citation type="submission" date="2016-06" db="EMBL/GenBank/DDBJ databases">
        <authorList>
            <person name="Varghese N."/>
        </authorList>
    </citation>
    <scope>NUCLEOTIDE SEQUENCE [LARGE SCALE GENOMIC DNA]</scope>
    <source>
        <strain evidence="7">DSM 46123</strain>
    </source>
</reference>
<keyword evidence="3 6" id="KW-0418">Kinase</keyword>
<gene>
    <name evidence="6" type="ORF">GA0074694_6035</name>
</gene>
<dbReference type="EMBL" id="FMHU01000002">
    <property type="protein sequence ID" value="SCL31614.1"/>
    <property type="molecule type" value="Genomic_DNA"/>
</dbReference>
<comment type="similarity">
    <text evidence="1">Belongs to the HipA Ser/Thr kinase family.</text>
</comment>
<name>A0A1C6SPW0_9ACTN</name>
<dbReference type="GO" id="GO:0005829">
    <property type="term" value="C:cytosol"/>
    <property type="evidence" value="ECO:0007669"/>
    <property type="project" value="TreeGrafter"/>
</dbReference>
<dbReference type="InterPro" id="IPR052028">
    <property type="entry name" value="HipA_Ser/Thr_kinase"/>
</dbReference>
<dbReference type="PANTHER" id="PTHR37419">
    <property type="entry name" value="SERINE/THREONINE-PROTEIN KINASE TOXIN HIPA"/>
    <property type="match status" value="1"/>
</dbReference>
<dbReference type="Proteomes" id="UP000198906">
    <property type="component" value="Unassembled WGS sequence"/>
</dbReference>
<evidence type="ECO:0000259" key="4">
    <source>
        <dbReference type="Pfam" id="PF07804"/>
    </source>
</evidence>
<accession>A0A1C6SPW0</accession>
<evidence type="ECO:0000313" key="6">
    <source>
        <dbReference type="EMBL" id="SCL31614.1"/>
    </source>
</evidence>
<dbReference type="InterPro" id="IPR012893">
    <property type="entry name" value="HipA-like_C"/>
</dbReference>
<keyword evidence="2" id="KW-0808">Transferase</keyword>
<dbReference type="InterPro" id="IPR017508">
    <property type="entry name" value="HipA_N1"/>
</dbReference>
<sequence>MRLHGRRVGELRYRQGGSEFHYEDDLSRPDHQVLGQVFEDAPRIVRRERVGVPSWFANLLPEGALRRQIVRELGGGNVGNFTLLLRVGSDLPGAVTVHGNQEPFDDRMPDDLDDVPSDHPLRHSLAGVQLKYSISASRLAISASGDGGWWIVKLPDQALRNLPTNEYLTMRWLNAAGLPVPDVHLLPAKDVASLPDGMVDATDPVYVINRFDRTATGRIHVEDFAQVADVDPKFKYSESGVSYDTLATAIRQLTGHAGYEEFVRRLVAMLIVGNTDAHLKNWAILYPDGRTPRLAPVYDFHSLTVYQPYRMRRSP</sequence>
<dbReference type="Pfam" id="PF07804">
    <property type="entry name" value="HipA_C"/>
    <property type="match status" value="1"/>
</dbReference>
<evidence type="ECO:0000259" key="5">
    <source>
        <dbReference type="Pfam" id="PF13657"/>
    </source>
</evidence>
<dbReference type="Gene3D" id="1.10.1070.20">
    <property type="match status" value="1"/>
</dbReference>
<proteinExistence type="inferred from homology"/>